<keyword evidence="2" id="KW-1185">Reference proteome</keyword>
<protein>
    <submittedName>
        <fullName evidence="1">Uncharacterized protein</fullName>
    </submittedName>
</protein>
<evidence type="ECO:0000313" key="1">
    <source>
        <dbReference type="EMBL" id="KAK7250612.1"/>
    </source>
</evidence>
<proteinExistence type="predicted"/>
<dbReference type="EMBL" id="JAYWIO010000007">
    <property type="protein sequence ID" value="KAK7250612.1"/>
    <property type="molecule type" value="Genomic_DNA"/>
</dbReference>
<comment type="caution">
    <text evidence="1">The sequence shown here is derived from an EMBL/GenBank/DDBJ whole genome shotgun (WGS) entry which is preliminary data.</text>
</comment>
<name>A0AAN9HSU0_CROPI</name>
<dbReference type="Proteomes" id="UP001372338">
    <property type="component" value="Unassembled WGS sequence"/>
</dbReference>
<evidence type="ECO:0000313" key="2">
    <source>
        <dbReference type="Proteomes" id="UP001372338"/>
    </source>
</evidence>
<sequence length="123" mass="12452">MKDQIPLDFLARSPLPHWRLCRGVVSMVELTTEKNFSSLLLEAIFGGGSHDDASSGFILYDGDSSAMGLVDSSVSGGGLVVASCSAEVASGGTMGIDDGGADDGRGRIVLSLSSLGRGGGFPG</sequence>
<gene>
    <name evidence="1" type="ORF">RIF29_33154</name>
</gene>
<dbReference type="AlphaFoldDB" id="A0AAN9HSU0"/>
<organism evidence="1 2">
    <name type="scientific">Crotalaria pallida</name>
    <name type="common">Smooth rattlebox</name>
    <name type="synonym">Crotalaria striata</name>
    <dbReference type="NCBI Taxonomy" id="3830"/>
    <lineage>
        <taxon>Eukaryota</taxon>
        <taxon>Viridiplantae</taxon>
        <taxon>Streptophyta</taxon>
        <taxon>Embryophyta</taxon>
        <taxon>Tracheophyta</taxon>
        <taxon>Spermatophyta</taxon>
        <taxon>Magnoliopsida</taxon>
        <taxon>eudicotyledons</taxon>
        <taxon>Gunneridae</taxon>
        <taxon>Pentapetalae</taxon>
        <taxon>rosids</taxon>
        <taxon>fabids</taxon>
        <taxon>Fabales</taxon>
        <taxon>Fabaceae</taxon>
        <taxon>Papilionoideae</taxon>
        <taxon>50 kb inversion clade</taxon>
        <taxon>genistoids sensu lato</taxon>
        <taxon>core genistoids</taxon>
        <taxon>Crotalarieae</taxon>
        <taxon>Crotalaria</taxon>
    </lineage>
</organism>
<accession>A0AAN9HSU0</accession>
<reference evidence="1 2" key="1">
    <citation type="submission" date="2024-01" db="EMBL/GenBank/DDBJ databases">
        <title>The genomes of 5 underutilized Papilionoideae crops provide insights into root nodulation and disease resistanc.</title>
        <authorList>
            <person name="Yuan L."/>
        </authorList>
    </citation>
    <scope>NUCLEOTIDE SEQUENCE [LARGE SCALE GENOMIC DNA]</scope>
    <source>
        <strain evidence="1">ZHUSHIDOU_FW_LH</strain>
        <tissue evidence="1">Leaf</tissue>
    </source>
</reference>